<accession>A0A9P8AQV4</accession>
<reference evidence="1" key="1">
    <citation type="submission" date="2020-11" db="EMBL/GenBank/DDBJ databases">
        <title>Adaptations for nitrogen fixation in a non-lichenized fungal sporocarp promotes dispersal by wood-feeding termites.</title>
        <authorList>
            <consortium name="DOE Joint Genome Institute"/>
            <person name="Koch R.A."/>
            <person name="Yoon G."/>
            <person name="Arayal U."/>
            <person name="Lail K."/>
            <person name="Amirebrahimi M."/>
            <person name="Labutti K."/>
            <person name="Lipzen A."/>
            <person name="Riley R."/>
            <person name="Barry K."/>
            <person name="Henrissat B."/>
            <person name="Grigoriev I.V."/>
            <person name="Herr J.R."/>
            <person name="Aime M.C."/>
        </authorList>
    </citation>
    <scope>NUCLEOTIDE SEQUENCE</scope>
    <source>
        <strain evidence="1">MCA 3950</strain>
    </source>
</reference>
<dbReference type="GeneID" id="66108914"/>
<dbReference type="SUPFAM" id="SSF54427">
    <property type="entry name" value="NTF2-like"/>
    <property type="match status" value="1"/>
</dbReference>
<dbReference type="InterPro" id="IPR032710">
    <property type="entry name" value="NTF2-like_dom_sf"/>
</dbReference>
<dbReference type="AlphaFoldDB" id="A0A9P8AQV4"/>
<proteinExistence type="predicted"/>
<gene>
    <name evidence="1" type="ORF">BT62DRAFT_933786</name>
</gene>
<sequence length="155" mass="17350">MVAYKAPENASPQMQAFTAYINAVAAFDSEGVSANLDDEAFEFNLLPQAMAISKLKKQEFVAFLQATIFGWFINSDFSVIVHEIIEAGDALTAHVQSDGVSKLGTPWNNEYILMLRFVPSKTPGELPKIGMYKEFLNSAFVRDFKTEEKKREAKE</sequence>
<organism evidence="1 2">
    <name type="scientific">Guyanagaster necrorhizus</name>
    <dbReference type="NCBI Taxonomy" id="856835"/>
    <lineage>
        <taxon>Eukaryota</taxon>
        <taxon>Fungi</taxon>
        <taxon>Dikarya</taxon>
        <taxon>Basidiomycota</taxon>
        <taxon>Agaricomycotina</taxon>
        <taxon>Agaricomycetes</taxon>
        <taxon>Agaricomycetidae</taxon>
        <taxon>Agaricales</taxon>
        <taxon>Marasmiineae</taxon>
        <taxon>Physalacriaceae</taxon>
        <taxon>Guyanagaster</taxon>
    </lineage>
</organism>
<evidence type="ECO:0000313" key="2">
    <source>
        <dbReference type="Proteomes" id="UP000812287"/>
    </source>
</evidence>
<name>A0A9P8AQV4_9AGAR</name>
<evidence type="ECO:0000313" key="1">
    <source>
        <dbReference type="EMBL" id="KAG7444738.1"/>
    </source>
</evidence>
<dbReference type="EMBL" id="MU250539">
    <property type="protein sequence ID" value="KAG7444738.1"/>
    <property type="molecule type" value="Genomic_DNA"/>
</dbReference>
<dbReference type="OrthoDB" id="3758478at2759"/>
<keyword evidence="2" id="KW-1185">Reference proteome</keyword>
<comment type="caution">
    <text evidence="1">The sequence shown here is derived from an EMBL/GenBank/DDBJ whole genome shotgun (WGS) entry which is preliminary data.</text>
</comment>
<dbReference type="Proteomes" id="UP000812287">
    <property type="component" value="Unassembled WGS sequence"/>
</dbReference>
<protein>
    <submittedName>
        <fullName evidence="1">Uncharacterized protein</fullName>
    </submittedName>
</protein>
<dbReference type="Gene3D" id="3.10.450.50">
    <property type="match status" value="1"/>
</dbReference>
<dbReference type="RefSeq" id="XP_043038238.1">
    <property type="nucleotide sequence ID" value="XM_043186617.1"/>
</dbReference>